<reference evidence="2 3" key="1">
    <citation type="submission" date="2017-04" db="EMBL/GenBank/DDBJ databases">
        <title>MLSA of the genus Halorubrum.</title>
        <authorList>
            <person name="De La Haba R."/>
            <person name="Sanchez-Porro C."/>
            <person name="Infante-Dominguez C."/>
            <person name="Ventosa A."/>
        </authorList>
    </citation>
    <scope>NUCLEOTIDE SEQUENCE [LARGE SCALE GENOMIC DNA]</scope>
    <source>
        <strain evidence="2 3">DSM 17463</strain>
    </source>
</reference>
<evidence type="ECO:0000313" key="3">
    <source>
        <dbReference type="Proteomes" id="UP000193587"/>
    </source>
</evidence>
<dbReference type="RefSeq" id="WP_049933043.1">
    <property type="nucleotide sequence ID" value="NZ_ATXS01000021.1"/>
</dbReference>
<dbReference type="Proteomes" id="UP000193587">
    <property type="component" value="Unassembled WGS sequence"/>
</dbReference>
<accession>A0A1X4GB94</accession>
<evidence type="ECO:0000313" key="2">
    <source>
        <dbReference type="EMBL" id="OSO94396.1"/>
    </source>
</evidence>
<proteinExistence type="predicted"/>
<sequence>MSATSDTQTGSTDSELNVLVAALGLTANNRYVKDLGALADKAESAIQSIAGMNGRRVDNVVLRGNYALEQELEERMDEDALPDVQYESIDFRMLLDDEPETYDNGSKEISGVRLTAEEKAENNDGDVAEFGDDASMAAIVAASDPDQETVDEMIEALDTVDDDFDADEDEFVIHEWREVEYEDGSTGIEAFSDFDLRIREHRDAIPMGEVEDATDDDFDPERTVLTQQRINRAKAKAKAKTDERLYNEWHDTVTVDAAVFLHDGSDRGMAALENARGQNDWAKYPSQCEGTVLELSANQDDDAIVDWERYLLETGDLDADELTDEQVEMLQELHTDEDLDYMGVDVETASTESPEQQPGAGNGVQPASAD</sequence>
<dbReference type="EMBL" id="NEDJ01000064">
    <property type="protein sequence ID" value="OSO94396.1"/>
    <property type="molecule type" value="Genomic_DNA"/>
</dbReference>
<organism evidence="2 3">
    <name type="scientific">Halorubrum ezzemoulense DSM 17463</name>
    <dbReference type="NCBI Taxonomy" id="1121945"/>
    <lineage>
        <taxon>Archaea</taxon>
        <taxon>Methanobacteriati</taxon>
        <taxon>Methanobacteriota</taxon>
        <taxon>Stenosarchaea group</taxon>
        <taxon>Halobacteria</taxon>
        <taxon>Halobacteriales</taxon>
        <taxon>Haloferacaceae</taxon>
        <taxon>Halorubrum</taxon>
    </lineage>
</organism>
<dbReference type="AlphaFoldDB" id="A0A1X4GB94"/>
<evidence type="ECO:0000256" key="1">
    <source>
        <dbReference type="SAM" id="MobiDB-lite"/>
    </source>
</evidence>
<protein>
    <submittedName>
        <fullName evidence="2">Uncharacterized protein</fullName>
    </submittedName>
</protein>
<name>A0A1X4GB94_HALEZ</name>
<feature type="region of interest" description="Disordered" evidence="1">
    <location>
        <begin position="345"/>
        <end position="370"/>
    </location>
</feature>
<comment type="caution">
    <text evidence="2">The sequence shown here is derived from an EMBL/GenBank/DDBJ whole genome shotgun (WGS) entry which is preliminary data.</text>
</comment>
<gene>
    <name evidence="2" type="ORF">B9H04_14345</name>
</gene>